<sequence>MFRVIYHDEAAREADSLPKLTKVKYDRLVKKLEENPRILREPDTKPLGDGLYEIRTMGNDIARGIWVYEVGSKIYMLRIFIKKNQKTPKNEIELAKRRLEEIKREIENT</sequence>
<proteinExistence type="predicted"/>
<gene>
    <name evidence="1" type="ORF">C5467_04020</name>
</gene>
<name>A0A4R4K6E1_9GAMM</name>
<dbReference type="SUPFAM" id="SSF143011">
    <property type="entry name" value="RelE-like"/>
    <property type="match status" value="1"/>
</dbReference>
<protein>
    <submittedName>
        <fullName evidence="1">Type II toxin-antitoxin system RelE/ParE family toxin</fullName>
    </submittedName>
</protein>
<organism evidence="1 2">
    <name type="scientific">Photorhabdus khanii subsp. guanajuatensis</name>
    <dbReference type="NCBI Taxonomy" id="2100166"/>
    <lineage>
        <taxon>Bacteria</taxon>
        <taxon>Pseudomonadati</taxon>
        <taxon>Pseudomonadota</taxon>
        <taxon>Gammaproteobacteria</taxon>
        <taxon>Enterobacterales</taxon>
        <taxon>Morganellaceae</taxon>
        <taxon>Photorhabdus</taxon>
    </lineage>
</organism>
<evidence type="ECO:0000313" key="2">
    <source>
        <dbReference type="Proteomes" id="UP000295598"/>
    </source>
</evidence>
<dbReference type="Proteomes" id="UP000295598">
    <property type="component" value="Unassembled WGS sequence"/>
</dbReference>
<evidence type="ECO:0000313" key="1">
    <source>
        <dbReference type="EMBL" id="TDB61749.1"/>
    </source>
</evidence>
<comment type="caution">
    <text evidence="1">The sequence shown here is derived from an EMBL/GenBank/DDBJ whole genome shotgun (WGS) entry which is preliminary data.</text>
</comment>
<reference evidence="1 2" key="1">
    <citation type="journal article" date="2019" name="Int. J. Syst. Evol. Microbiol.">
        <title>Photorhabdus khanii subsp. guanajuatensis subsp. nov., isolated from Heterorhabditis atacamensis, and Photorhabdus luminescens subsp. mexicana subsp. nov., isolated from Heterorhabditis mexicana entomopathogenic nematodes.</title>
        <authorList>
            <person name="Machado R.A.R."/>
            <person name="Bruno P."/>
            <person name="Arce C.C.M."/>
            <person name="Liechti N."/>
            <person name="Kohler A."/>
            <person name="Bernal J."/>
            <person name="Bruggmann R."/>
            <person name="Turlings T.C.J."/>
        </authorList>
    </citation>
    <scope>NUCLEOTIDE SEQUENCE [LARGE SCALE GENOMIC DNA]</scope>
    <source>
        <strain evidence="1 2">MEX20-17</strain>
    </source>
</reference>
<dbReference type="Pfam" id="PF05973">
    <property type="entry name" value="Gp49"/>
    <property type="match status" value="1"/>
</dbReference>
<dbReference type="EMBL" id="PUJY01000004">
    <property type="protein sequence ID" value="TDB61749.1"/>
    <property type="molecule type" value="Genomic_DNA"/>
</dbReference>
<dbReference type="InterPro" id="IPR035093">
    <property type="entry name" value="RelE/ParE_toxin_dom_sf"/>
</dbReference>
<dbReference type="InterPro" id="IPR009241">
    <property type="entry name" value="HigB-like"/>
</dbReference>
<accession>A0A4R4K6E1</accession>
<dbReference type="AlphaFoldDB" id="A0A4R4K6E1"/>
<dbReference type="RefSeq" id="WP_132352668.1">
    <property type="nucleotide sequence ID" value="NZ_CAWOJO010000004.1"/>
</dbReference>